<keyword evidence="2" id="KW-0472">Membrane</keyword>
<feature type="compositionally biased region" description="Low complexity" evidence="1">
    <location>
        <begin position="138"/>
        <end position="147"/>
    </location>
</feature>
<feature type="compositionally biased region" description="Pro residues" evidence="1">
    <location>
        <begin position="328"/>
        <end position="339"/>
    </location>
</feature>
<dbReference type="EMBL" id="JAACJK010000057">
    <property type="protein sequence ID" value="KAF5337289.1"/>
    <property type="molecule type" value="Genomic_DNA"/>
</dbReference>
<proteinExistence type="predicted"/>
<name>A0A8H5FHS1_9AGAR</name>
<comment type="caution">
    <text evidence="3">The sequence shown here is derived from an EMBL/GenBank/DDBJ whole genome shotgun (WGS) entry which is preliminary data.</text>
</comment>
<evidence type="ECO:0000313" key="4">
    <source>
        <dbReference type="Proteomes" id="UP000541558"/>
    </source>
</evidence>
<accession>A0A8H5FHS1</accession>
<keyword evidence="2" id="KW-0812">Transmembrane</keyword>
<feature type="region of interest" description="Disordered" evidence="1">
    <location>
        <begin position="292"/>
        <end position="358"/>
    </location>
</feature>
<feature type="region of interest" description="Disordered" evidence="1">
    <location>
        <begin position="112"/>
        <end position="160"/>
    </location>
</feature>
<keyword evidence="2" id="KW-1133">Transmembrane helix</keyword>
<feature type="compositionally biased region" description="Polar residues" evidence="1">
    <location>
        <begin position="209"/>
        <end position="224"/>
    </location>
</feature>
<organism evidence="3 4">
    <name type="scientific">Ephemerocybe angulata</name>
    <dbReference type="NCBI Taxonomy" id="980116"/>
    <lineage>
        <taxon>Eukaryota</taxon>
        <taxon>Fungi</taxon>
        <taxon>Dikarya</taxon>
        <taxon>Basidiomycota</taxon>
        <taxon>Agaricomycotina</taxon>
        <taxon>Agaricomycetes</taxon>
        <taxon>Agaricomycetidae</taxon>
        <taxon>Agaricales</taxon>
        <taxon>Agaricineae</taxon>
        <taxon>Psathyrellaceae</taxon>
        <taxon>Ephemerocybe</taxon>
    </lineage>
</organism>
<sequence length="358" mass="39035">MYTTRTTALFARANNQDEDAPGLSKHNVVIVAVCCSFGGLAIAYVLWRTIRNCQRSSQSTPHPLPQPLAHQRQQEIAQVEQETPRLPAWYTPQFAGIQHLRPYSVRDSEASLLGGDGLAQSPQPSLDNSREPSDSSHQHLPLPLSLPNAAYHSNRPASRSSFISSDASLAASPARELPISPDSATPFLPRQSGQSSPMTPPFRRARPLSMSSTHTRGSIGSRTTRYGVPHAPHNQIQIILPTPLASTNNSMESVAIPRSRLGSEAVERRSVADPWINRASLYMVEGRHSTESLPATVAGPPGRGRRRQTSIRAQTPRMQSVPVRGRVPPVPELPRPGPDTPGKARTLEKRRVSQYGGP</sequence>
<feature type="transmembrane region" description="Helical" evidence="2">
    <location>
        <begin position="28"/>
        <end position="47"/>
    </location>
</feature>
<evidence type="ECO:0000256" key="2">
    <source>
        <dbReference type="SAM" id="Phobius"/>
    </source>
</evidence>
<evidence type="ECO:0000313" key="3">
    <source>
        <dbReference type="EMBL" id="KAF5337289.1"/>
    </source>
</evidence>
<gene>
    <name evidence="3" type="ORF">D9611_003379</name>
</gene>
<dbReference type="Proteomes" id="UP000541558">
    <property type="component" value="Unassembled WGS sequence"/>
</dbReference>
<protein>
    <submittedName>
        <fullName evidence="3">Uncharacterized protein</fullName>
    </submittedName>
</protein>
<feature type="compositionally biased region" description="Basic and acidic residues" evidence="1">
    <location>
        <begin position="128"/>
        <end position="137"/>
    </location>
</feature>
<evidence type="ECO:0000256" key="1">
    <source>
        <dbReference type="SAM" id="MobiDB-lite"/>
    </source>
</evidence>
<keyword evidence="4" id="KW-1185">Reference proteome</keyword>
<dbReference type="AlphaFoldDB" id="A0A8H5FHS1"/>
<reference evidence="3 4" key="1">
    <citation type="journal article" date="2020" name="ISME J.">
        <title>Uncovering the hidden diversity of litter-decomposition mechanisms in mushroom-forming fungi.</title>
        <authorList>
            <person name="Floudas D."/>
            <person name="Bentzer J."/>
            <person name="Ahren D."/>
            <person name="Johansson T."/>
            <person name="Persson P."/>
            <person name="Tunlid A."/>
        </authorList>
    </citation>
    <scope>NUCLEOTIDE SEQUENCE [LARGE SCALE GENOMIC DNA]</scope>
    <source>
        <strain evidence="3 4">CBS 175.51</strain>
    </source>
</reference>
<dbReference type="OrthoDB" id="3270653at2759"/>
<feature type="region of interest" description="Disordered" evidence="1">
    <location>
        <begin position="173"/>
        <end position="227"/>
    </location>
</feature>